<name>A0AA95KJL5_9GAMM</name>
<accession>A0AA95KJL5</accession>
<dbReference type="KEGG" id="tdu:QJT80_06280"/>
<reference evidence="5" key="1">
    <citation type="journal article" date="2023" name="Int. J. Mol. Sci.">
        <title>Metagenomics Revealed a New Genus 'Candidatus Thiocaldithrix dubininis' gen. nov., sp. nov. and a New Species 'Candidatus Thiothrix putei' sp. nov. in the Family Thiotrichaceae, Some Members of Which Have Traits of Both Na+- and H+-Motive Energetics.</title>
        <authorList>
            <person name="Ravin N.V."/>
            <person name="Muntyan M.S."/>
            <person name="Smolyakov D.D."/>
            <person name="Rudenko T.S."/>
            <person name="Beletsky A.V."/>
            <person name="Mardanov A.V."/>
            <person name="Grabovich M.Y."/>
        </authorList>
    </citation>
    <scope>NUCLEOTIDE SEQUENCE</scope>
    <source>
        <strain evidence="5">GKL-01</strain>
    </source>
</reference>
<reference evidence="5" key="2">
    <citation type="submission" date="2023-04" db="EMBL/GenBank/DDBJ databases">
        <authorList>
            <person name="Beletskiy A.V."/>
            <person name="Mardanov A.V."/>
            <person name="Ravin N.V."/>
        </authorList>
    </citation>
    <scope>NUCLEOTIDE SEQUENCE</scope>
    <source>
        <strain evidence="5">GKL-01</strain>
    </source>
</reference>
<evidence type="ECO:0000256" key="2">
    <source>
        <dbReference type="ARBA" id="ARBA00022729"/>
    </source>
</evidence>
<proteinExistence type="inferred from homology"/>
<comment type="similarity">
    <text evidence="1">Belongs to the Skp family.</text>
</comment>
<evidence type="ECO:0000313" key="5">
    <source>
        <dbReference type="EMBL" id="WGZ92085.1"/>
    </source>
</evidence>
<dbReference type="EMBL" id="CP124755">
    <property type="protein sequence ID" value="WGZ92085.1"/>
    <property type="molecule type" value="Genomic_DNA"/>
</dbReference>
<dbReference type="SMART" id="SM00935">
    <property type="entry name" value="OmpH"/>
    <property type="match status" value="1"/>
</dbReference>
<dbReference type="InterPro" id="IPR024930">
    <property type="entry name" value="Skp_dom_sf"/>
</dbReference>
<dbReference type="GO" id="GO:0050821">
    <property type="term" value="P:protein stabilization"/>
    <property type="evidence" value="ECO:0007669"/>
    <property type="project" value="TreeGrafter"/>
</dbReference>
<dbReference type="Pfam" id="PF03938">
    <property type="entry name" value="OmpH"/>
    <property type="match status" value="1"/>
</dbReference>
<feature type="chain" id="PRO_5041722393" evidence="4">
    <location>
        <begin position="29"/>
        <end position="214"/>
    </location>
</feature>
<dbReference type="InterPro" id="IPR005632">
    <property type="entry name" value="Chaperone_Skp"/>
</dbReference>
<organism evidence="5">
    <name type="scientific">Candidatus Thiocaldithrix dubininis</name>
    <dbReference type="NCBI Taxonomy" id="3080823"/>
    <lineage>
        <taxon>Bacteria</taxon>
        <taxon>Pseudomonadati</taxon>
        <taxon>Pseudomonadota</taxon>
        <taxon>Gammaproteobacteria</taxon>
        <taxon>Thiotrichales</taxon>
        <taxon>Thiotrichaceae</taxon>
        <taxon>Candidatus Thiocaldithrix</taxon>
    </lineage>
</organism>
<protein>
    <submittedName>
        <fullName evidence="5">OmpH family outer membrane protein</fullName>
    </submittedName>
</protein>
<dbReference type="GO" id="GO:0005829">
    <property type="term" value="C:cytosol"/>
    <property type="evidence" value="ECO:0007669"/>
    <property type="project" value="TreeGrafter"/>
</dbReference>
<feature type="signal peptide" evidence="4">
    <location>
        <begin position="1"/>
        <end position="28"/>
    </location>
</feature>
<dbReference type="SUPFAM" id="SSF111384">
    <property type="entry name" value="OmpH-like"/>
    <property type="match status" value="1"/>
</dbReference>
<evidence type="ECO:0000256" key="4">
    <source>
        <dbReference type="SAM" id="SignalP"/>
    </source>
</evidence>
<sequence length="214" mass="23988">MLTIKQVLQPKVVLSTALGLALSILFFAQNHAIAESNAVSVGIQTSNAPKAINSMAKIATVNIAQLMEKSPQTKSASEKLKADYAKREQELETEKRDLQAAKDDLTQKVAEHQITETELVQLQRDLRSRERLYVRTQEDFNNELNAARDLAVEKVQNQVFQAIEAVRAEQEIDIVFKESDYITASKRIDLTDKVLLFLEKQSSATANTSTYPTH</sequence>
<evidence type="ECO:0000256" key="3">
    <source>
        <dbReference type="SAM" id="Coils"/>
    </source>
</evidence>
<dbReference type="AlphaFoldDB" id="A0AA95KJL5"/>
<gene>
    <name evidence="5" type="ORF">QJT80_06280</name>
</gene>
<dbReference type="PANTHER" id="PTHR35089">
    <property type="entry name" value="CHAPERONE PROTEIN SKP"/>
    <property type="match status" value="1"/>
</dbReference>
<dbReference type="GO" id="GO:0051082">
    <property type="term" value="F:unfolded protein binding"/>
    <property type="evidence" value="ECO:0007669"/>
    <property type="project" value="InterPro"/>
</dbReference>
<dbReference type="PANTHER" id="PTHR35089:SF1">
    <property type="entry name" value="CHAPERONE PROTEIN SKP"/>
    <property type="match status" value="1"/>
</dbReference>
<keyword evidence="3" id="KW-0175">Coiled coil</keyword>
<dbReference type="Gene3D" id="3.30.910.20">
    <property type="entry name" value="Skp domain"/>
    <property type="match status" value="1"/>
</dbReference>
<evidence type="ECO:0000256" key="1">
    <source>
        <dbReference type="ARBA" id="ARBA00009091"/>
    </source>
</evidence>
<keyword evidence="2 4" id="KW-0732">Signal</keyword>
<feature type="coiled-coil region" evidence="3">
    <location>
        <begin position="77"/>
        <end position="115"/>
    </location>
</feature>
<dbReference type="Proteomes" id="UP001300672">
    <property type="component" value="Chromosome"/>
</dbReference>